<dbReference type="PANTHER" id="PTHR18968:SF120">
    <property type="entry name" value="ACETOLACTATE SYNTHASE LARGE SUBUNIT"/>
    <property type="match status" value="1"/>
</dbReference>
<dbReference type="Pfam" id="PF02776">
    <property type="entry name" value="TPP_enzyme_N"/>
    <property type="match status" value="1"/>
</dbReference>
<dbReference type="EMBL" id="PVTT01000002">
    <property type="protein sequence ID" value="PRY93396.1"/>
    <property type="molecule type" value="Genomic_DNA"/>
</dbReference>
<evidence type="ECO:0000313" key="8">
    <source>
        <dbReference type="EMBL" id="PRY93396.1"/>
    </source>
</evidence>
<dbReference type="Gene3D" id="3.40.50.1220">
    <property type="entry name" value="TPP-binding domain"/>
    <property type="match status" value="1"/>
</dbReference>
<comment type="caution">
    <text evidence="8">The sequence shown here is derived from an EMBL/GenBank/DDBJ whole genome shotgun (WGS) entry which is preliminary data.</text>
</comment>
<dbReference type="GO" id="GO:0050660">
    <property type="term" value="F:flavin adenine dinucleotide binding"/>
    <property type="evidence" value="ECO:0007669"/>
    <property type="project" value="TreeGrafter"/>
</dbReference>
<name>A0A2T0X368_9RHOB</name>
<dbReference type="CDD" id="cd07035">
    <property type="entry name" value="TPP_PYR_POX_like"/>
    <property type="match status" value="1"/>
</dbReference>
<dbReference type="Pfam" id="PF02775">
    <property type="entry name" value="TPP_enzyme_C"/>
    <property type="match status" value="1"/>
</dbReference>
<keyword evidence="9" id="KW-1185">Reference proteome</keyword>
<dbReference type="InterPro" id="IPR045229">
    <property type="entry name" value="TPP_enz"/>
</dbReference>
<organism evidence="8 9">
    <name type="scientific">Hasllibacter halocynthiae</name>
    <dbReference type="NCBI Taxonomy" id="595589"/>
    <lineage>
        <taxon>Bacteria</taxon>
        <taxon>Pseudomonadati</taxon>
        <taxon>Pseudomonadota</taxon>
        <taxon>Alphaproteobacteria</taxon>
        <taxon>Rhodobacterales</taxon>
        <taxon>Roseobacteraceae</taxon>
        <taxon>Hasllibacter</taxon>
    </lineage>
</organism>
<dbReference type="InterPro" id="IPR012001">
    <property type="entry name" value="Thiamin_PyroP_enz_TPP-bd_dom"/>
</dbReference>
<gene>
    <name evidence="8" type="ORF">BCF33_2264</name>
</gene>
<dbReference type="CDD" id="cd00568">
    <property type="entry name" value="TPP_enzymes"/>
    <property type="match status" value="1"/>
</dbReference>
<evidence type="ECO:0000256" key="4">
    <source>
        <dbReference type="RuleBase" id="RU362132"/>
    </source>
</evidence>
<dbReference type="InterPro" id="IPR000399">
    <property type="entry name" value="TPP-bd_CS"/>
</dbReference>
<dbReference type="AlphaFoldDB" id="A0A2T0X368"/>
<dbReference type="GO" id="GO:0009099">
    <property type="term" value="P:L-valine biosynthetic process"/>
    <property type="evidence" value="ECO:0007669"/>
    <property type="project" value="TreeGrafter"/>
</dbReference>
<keyword evidence="3 4" id="KW-0786">Thiamine pyrophosphate</keyword>
<evidence type="ECO:0000256" key="1">
    <source>
        <dbReference type="ARBA" id="ARBA00007812"/>
    </source>
</evidence>
<evidence type="ECO:0000313" key="9">
    <source>
        <dbReference type="Proteomes" id="UP000238801"/>
    </source>
</evidence>
<dbReference type="PANTHER" id="PTHR18968">
    <property type="entry name" value="THIAMINE PYROPHOSPHATE ENZYMES"/>
    <property type="match status" value="1"/>
</dbReference>
<evidence type="ECO:0000259" key="5">
    <source>
        <dbReference type="Pfam" id="PF00205"/>
    </source>
</evidence>
<keyword evidence="2" id="KW-0808">Transferase</keyword>
<comment type="similarity">
    <text evidence="1 4">Belongs to the TPP enzyme family.</text>
</comment>
<dbReference type="GO" id="GO:0003984">
    <property type="term" value="F:acetolactate synthase activity"/>
    <property type="evidence" value="ECO:0007669"/>
    <property type="project" value="TreeGrafter"/>
</dbReference>
<dbReference type="Pfam" id="PF00205">
    <property type="entry name" value="TPP_enzyme_M"/>
    <property type="match status" value="1"/>
</dbReference>
<dbReference type="PROSITE" id="PS00187">
    <property type="entry name" value="TPP_ENZYMES"/>
    <property type="match status" value="1"/>
</dbReference>
<evidence type="ECO:0000256" key="2">
    <source>
        <dbReference type="ARBA" id="ARBA00022679"/>
    </source>
</evidence>
<dbReference type="InterPro" id="IPR029035">
    <property type="entry name" value="DHS-like_NAD/FAD-binding_dom"/>
</dbReference>
<proteinExistence type="inferred from homology"/>
<accession>A0A2T0X368</accession>
<reference evidence="8 9" key="1">
    <citation type="submission" date="2018-03" db="EMBL/GenBank/DDBJ databases">
        <title>Genomic Encyclopedia of Archaeal and Bacterial Type Strains, Phase II (KMG-II): from individual species to whole genera.</title>
        <authorList>
            <person name="Goeker M."/>
        </authorList>
    </citation>
    <scope>NUCLEOTIDE SEQUENCE [LARGE SCALE GENOMIC DNA]</scope>
    <source>
        <strain evidence="8 9">DSM 29318</strain>
    </source>
</reference>
<dbReference type="InterPro" id="IPR029061">
    <property type="entry name" value="THDP-binding"/>
</dbReference>
<dbReference type="GO" id="GO:0009097">
    <property type="term" value="P:isoleucine biosynthetic process"/>
    <property type="evidence" value="ECO:0007669"/>
    <property type="project" value="TreeGrafter"/>
</dbReference>
<dbReference type="SUPFAM" id="SSF52467">
    <property type="entry name" value="DHS-like NAD/FAD-binding domain"/>
    <property type="match status" value="1"/>
</dbReference>
<dbReference type="GO" id="GO:0005948">
    <property type="term" value="C:acetolactate synthase complex"/>
    <property type="evidence" value="ECO:0007669"/>
    <property type="project" value="TreeGrafter"/>
</dbReference>
<dbReference type="FunFam" id="3.40.50.970:FF:000007">
    <property type="entry name" value="Acetolactate synthase"/>
    <property type="match status" value="1"/>
</dbReference>
<evidence type="ECO:0000259" key="7">
    <source>
        <dbReference type="Pfam" id="PF02776"/>
    </source>
</evidence>
<evidence type="ECO:0000256" key="3">
    <source>
        <dbReference type="ARBA" id="ARBA00023052"/>
    </source>
</evidence>
<protein>
    <submittedName>
        <fullName evidence="8">Acetolactate synthase-1/2/3 large subunit</fullName>
    </submittedName>
</protein>
<dbReference type="SUPFAM" id="SSF52518">
    <property type="entry name" value="Thiamin diphosphate-binding fold (THDP-binding)"/>
    <property type="match status" value="2"/>
</dbReference>
<feature type="domain" description="Thiamine pyrophosphate enzyme N-terminal TPP-binding" evidence="7">
    <location>
        <begin position="3"/>
        <end position="118"/>
    </location>
</feature>
<dbReference type="GO" id="GO:0030976">
    <property type="term" value="F:thiamine pyrophosphate binding"/>
    <property type="evidence" value="ECO:0007669"/>
    <property type="project" value="InterPro"/>
</dbReference>
<dbReference type="NCBIfam" id="NF006052">
    <property type="entry name" value="PRK08199.1"/>
    <property type="match status" value="1"/>
</dbReference>
<evidence type="ECO:0000259" key="6">
    <source>
        <dbReference type="Pfam" id="PF02775"/>
    </source>
</evidence>
<sequence>MRHGGRILIDFLRARDVSRVFHVPGESFLAALDALHDAGIDLVTARQEGGAAMMAEAHAKLTGEPGVAFVTRGPGAANAAAGVHVAMQDGTPMLLFVGDVARAQAGRRAFQEVDFAAMWGALAKHVETCRETARLPEVAARAWNAATSGRPGPAVVTLPEDMLAAEADAPDLAPARAIPPAAGTMPDAVDAFAARAERPLVIVGGGGMTEEASEALGLWAAHRDLPVAAAFRRQDHLDNRHPCYAGDLGTGMNPALARRLRGADALILLGAELGEIETSGYALVRPEAPPRIAQVHPGPSERGRLWPADPFCAIHPSCLLPHMPKGGGPGPRAAAAHAEWKEWREGGASPGALRLENAIRHLSDALPEDAIVTNGAGNYAAWLHRHFVWKRPGTQGAPASGSMGYGLPAAIAAALIHPAREVVALAGDGCFQMTSQELATAAQHGAGLVLIVVDNGRYGTIRMHQEMRYPARRAGTDLRNPDFVALARAHGGEGWRVEADGAFPEALEGARATARAGRVGLIHLIQDPEALTTSRTLSEVRGG</sequence>
<dbReference type="InterPro" id="IPR012000">
    <property type="entry name" value="Thiamin_PyroP_enz_cen_dom"/>
</dbReference>
<dbReference type="OrthoDB" id="4494979at2"/>
<dbReference type="RefSeq" id="WP_106160993.1">
    <property type="nucleotide sequence ID" value="NZ_PVTT01000002.1"/>
</dbReference>
<feature type="domain" description="Thiamine pyrophosphate enzyme TPP-binding" evidence="6">
    <location>
        <begin position="375"/>
        <end position="513"/>
    </location>
</feature>
<dbReference type="GO" id="GO:0000287">
    <property type="term" value="F:magnesium ion binding"/>
    <property type="evidence" value="ECO:0007669"/>
    <property type="project" value="InterPro"/>
</dbReference>
<dbReference type="Proteomes" id="UP000238801">
    <property type="component" value="Unassembled WGS sequence"/>
</dbReference>
<feature type="domain" description="Thiamine pyrophosphate enzyme central" evidence="5">
    <location>
        <begin position="194"/>
        <end position="308"/>
    </location>
</feature>
<dbReference type="InterPro" id="IPR011766">
    <property type="entry name" value="TPP_enzyme_TPP-bd"/>
</dbReference>
<dbReference type="Gene3D" id="3.40.50.970">
    <property type="match status" value="2"/>
</dbReference>